<proteinExistence type="predicted"/>
<feature type="transmembrane region" description="Helical" evidence="1">
    <location>
        <begin position="21"/>
        <end position="47"/>
    </location>
</feature>
<evidence type="ECO:0000313" key="2">
    <source>
        <dbReference type="EMBL" id="EMD22474.1"/>
    </source>
</evidence>
<keyword evidence="1" id="KW-0812">Transmembrane</keyword>
<sequence>MPAKLQRLSEAVRDPKRRKKLILWVVLAVVAVFLLVVGLVFLIGVVLTK</sequence>
<dbReference type="AlphaFoldDB" id="M2NK21"/>
<accession>M2NK21</accession>
<keyword evidence="1" id="KW-0472">Membrane</keyword>
<dbReference type="PATRIC" id="fig|1238180.3.peg.7819"/>
<name>M2NK21_9PSEU</name>
<reference evidence="2 3" key="1">
    <citation type="submission" date="2012-10" db="EMBL/GenBank/DDBJ databases">
        <title>Genome assembly of Amycolatopsis azurea DSM 43854.</title>
        <authorList>
            <person name="Khatri I."/>
            <person name="Kaur I."/>
            <person name="Subramanian S."/>
            <person name="Mayilraj S."/>
        </authorList>
    </citation>
    <scope>NUCLEOTIDE SEQUENCE [LARGE SCALE GENOMIC DNA]</scope>
    <source>
        <strain evidence="2 3">DSM 43854</strain>
    </source>
</reference>
<evidence type="ECO:0000256" key="1">
    <source>
        <dbReference type="SAM" id="Phobius"/>
    </source>
</evidence>
<protein>
    <submittedName>
        <fullName evidence="2">Uncharacterized protein</fullName>
    </submittedName>
</protein>
<gene>
    <name evidence="2" type="ORF">C791_8433</name>
</gene>
<evidence type="ECO:0000313" key="3">
    <source>
        <dbReference type="Proteomes" id="UP000014137"/>
    </source>
</evidence>
<dbReference type="Proteomes" id="UP000014137">
    <property type="component" value="Unassembled WGS sequence"/>
</dbReference>
<organism evidence="2 3">
    <name type="scientific">Amycolatopsis azurea DSM 43854</name>
    <dbReference type="NCBI Taxonomy" id="1238180"/>
    <lineage>
        <taxon>Bacteria</taxon>
        <taxon>Bacillati</taxon>
        <taxon>Actinomycetota</taxon>
        <taxon>Actinomycetes</taxon>
        <taxon>Pseudonocardiales</taxon>
        <taxon>Pseudonocardiaceae</taxon>
        <taxon>Amycolatopsis</taxon>
    </lineage>
</organism>
<comment type="caution">
    <text evidence="2">The sequence shown here is derived from an EMBL/GenBank/DDBJ whole genome shotgun (WGS) entry which is preliminary data.</text>
</comment>
<keyword evidence="1" id="KW-1133">Transmembrane helix</keyword>
<dbReference type="EMBL" id="ANMG01000095">
    <property type="protein sequence ID" value="EMD22474.1"/>
    <property type="molecule type" value="Genomic_DNA"/>
</dbReference>